<dbReference type="InterPro" id="IPR002293">
    <property type="entry name" value="AA/rel_permease1"/>
</dbReference>
<feature type="transmembrane region" description="Helical" evidence="6">
    <location>
        <begin position="187"/>
        <end position="212"/>
    </location>
</feature>
<keyword evidence="5 6" id="KW-0472">Membrane</keyword>
<evidence type="ECO:0000256" key="5">
    <source>
        <dbReference type="ARBA" id="ARBA00023136"/>
    </source>
</evidence>
<evidence type="ECO:0000256" key="6">
    <source>
        <dbReference type="SAM" id="Phobius"/>
    </source>
</evidence>
<evidence type="ECO:0000256" key="3">
    <source>
        <dbReference type="ARBA" id="ARBA00022692"/>
    </source>
</evidence>
<comment type="subcellular location">
    <subcellularLocation>
        <location evidence="1">Membrane</location>
        <topology evidence="1">Multi-pass membrane protein</topology>
    </subcellularLocation>
</comment>
<dbReference type="Pfam" id="PF13520">
    <property type="entry name" value="AA_permease_2"/>
    <property type="match status" value="1"/>
</dbReference>
<feature type="transmembrane region" description="Helical" evidence="6">
    <location>
        <begin position="436"/>
        <end position="456"/>
    </location>
</feature>
<dbReference type="GO" id="GO:0015171">
    <property type="term" value="F:amino acid transmembrane transporter activity"/>
    <property type="evidence" value="ECO:0007669"/>
    <property type="project" value="TreeGrafter"/>
</dbReference>
<dbReference type="PANTHER" id="PTHR43243">
    <property type="entry name" value="INNER MEMBRANE TRANSPORTER YGJI-RELATED"/>
    <property type="match status" value="1"/>
</dbReference>
<sequence>MSIWKKKPLTQLLSEAAESEKGLKRTLTAWSLVALGIGAIIGAGLFVRTATAAAQNAGPSVAIGFIVAAIGCALAGLCYAELSSSIPISGSAYTYTYATMGEFLAWIIGWDLILEYAVGAATVGIAWSEYLNNLLVSVLHVQPIPYGLSHSPFQVSDLGEHGIINLPALFIVGVISLLLIKGTQESAFVNGLIVIVKVAIVVAIIIVGWGFINPANHEPYIPPATTYVDDAGVSHHFGGIMGILGAAGTVFFAFIGFDAVSTAAQETKNPKRDMPIGILGSLAICTLLYILFAHVLTGVATVEDFRTGGKEASVAFAINKYMIGYEWLGSFVTIAILAGFSSVILVMLLGQSRVFYAMGKDGLLPEFFSHLHTKFQTPYKANLIILLIVGLFAAFIPGDVVGDMTSIGTLFAFILVCIAVVVLRKKEPNMVREFKTPWVPLVPILGVAVCLAMIFGLGWLNWLRLIGWMVLGIIFYFGYSKKHSKLNNPS</sequence>
<dbReference type="GO" id="GO:0016020">
    <property type="term" value="C:membrane"/>
    <property type="evidence" value="ECO:0007669"/>
    <property type="project" value="UniProtKB-SubCell"/>
</dbReference>
<evidence type="ECO:0000256" key="2">
    <source>
        <dbReference type="ARBA" id="ARBA00022448"/>
    </source>
</evidence>
<reference evidence="7" key="1">
    <citation type="submission" date="2020-02" db="EMBL/GenBank/DDBJ databases">
        <title>Flavobacterium sp. genome.</title>
        <authorList>
            <person name="Jung H.S."/>
            <person name="Baek J.H."/>
            <person name="Jeon C.O."/>
        </authorList>
    </citation>
    <scope>NUCLEOTIDE SEQUENCE</scope>
    <source>
        <strain evidence="7">SE-s28</strain>
    </source>
</reference>
<keyword evidence="4 6" id="KW-1133">Transmembrane helix</keyword>
<feature type="transmembrane region" description="Helical" evidence="6">
    <location>
        <begin position="59"/>
        <end position="82"/>
    </location>
</feature>
<feature type="transmembrane region" description="Helical" evidence="6">
    <location>
        <begin position="327"/>
        <end position="350"/>
    </location>
</feature>
<evidence type="ECO:0000256" key="1">
    <source>
        <dbReference type="ARBA" id="ARBA00004141"/>
    </source>
</evidence>
<gene>
    <name evidence="7" type="ORF">G6047_06175</name>
</gene>
<feature type="transmembrane region" description="Helical" evidence="6">
    <location>
        <begin position="27"/>
        <end position="47"/>
    </location>
</feature>
<evidence type="ECO:0000313" key="7">
    <source>
        <dbReference type="EMBL" id="NMH27611.1"/>
    </source>
</evidence>
<feature type="transmembrane region" description="Helical" evidence="6">
    <location>
        <begin position="162"/>
        <end position="180"/>
    </location>
</feature>
<dbReference type="PANTHER" id="PTHR43243:SF4">
    <property type="entry name" value="CATIONIC AMINO ACID TRANSPORTER 4"/>
    <property type="match status" value="1"/>
</dbReference>
<feature type="transmembrane region" description="Helical" evidence="6">
    <location>
        <begin position="381"/>
        <end position="398"/>
    </location>
</feature>
<proteinExistence type="predicted"/>
<dbReference type="RefSeq" id="WP_169526617.1">
    <property type="nucleotide sequence ID" value="NZ_JAAMPU010000102.1"/>
</dbReference>
<dbReference type="Proteomes" id="UP000712080">
    <property type="component" value="Unassembled WGS sequence"/>
</dbReference>
<evidence type="ECO:0000256" key="4">
    <source>
        <dbReference type="ARBA" id="ARBA00022989"/>
    </source>
</evidence>
<keyword evidence="8" id="KW-1185">Reference proteome</keyword>
<keyword evidence="3 6" id="KW-0812">Transmembrane</keyword>
<feature type="transmembrane region" description="Helical" evidence="6">
    <location>
        <begin position="276"/>
        <end position="296"/>
    </location>
</feature>
<comment type="caution">
    <text evidence="7">The sequence shown here is derived from an EMBL/GenBank/DDBJ whole genome shotgun (WGS) entry which is preliminary data.</text>
</comment>
<dbReference type="PIRSF" id="PIRSF006060">
    <property type="entry name" value="AA_transporter"/>
    <property type="match status" value="1"/>
</dbReference>
<feature type="transmembrane region" description="Helical" evidence="6">
    <location>
        <begin position="404"/>
        <end position="424"/>
    </location>
</feature>
<keyword evidence="2" id="KW-0813">Transport</keyword>
<protein>
    <submittedName>
        <fullName evidence="7">Amino acid permease</fullName>
    </submittedName>
</protein>
<evidence type="ECO:0000313" key="8">
    <source>
        <dbReference type="Proteomes" id="UP000712080"/>
    </source>
</evidence>
<feature type="transmembrane region" description="Helical" evidence="6">
    <location>
        <begin position="232"/>
        <end position="255"/>
    </location>
</feature>
<dbReference type="Gene3D" id="1.20.1740.10">
    <property type="entry name" value="Amino acid/polyamine transporter I"/>
    <property type="match status" value="1"/>
</dbReference>
<name>A0A972JFX4_9FLAO</name>
<dbReference type="AlphaFoldDB" id="A0A972JFX4"/>
<dbReference type="EMBL" id="JAAMPU010000102">
    <property type="protein sequence ID" value="NMH27611.1"/>
    <property type="molecule type" value="Genomic_DNA"/>
</dbReference>
<feature type="transmembrane region" description="Helical" evidence="6">
    <location>
        <begin position="103"/>
        <end position="127"/>
    </location>
</feature>
<feature type="transmembrane region" description="Helical" evidence="6">
    <location>
        <begin position="462"/>
        <end position="479"/>
    </location>
</feature>
<accession>A0A972JFX4</accession>
<organism evidence="7 8">
    <name type="scientific">Flavobacterium silvaticum</name>
    <dbReference type="NCBI Taxonomy" id="1852020"/>
    <lineage>
        <taxon>Bacteria</taxon>
        <taxon>Pseudomonadati</taxon>
        <taxon>Bacteroidota</taxon>
        <taxon>Flavobacteriia</taxon>
        <taxon>Flavobacteriales</taxon>
        <taxon>Flavobacteriaceae</taxon>
        <taxon>Flavobacterium</taxon>
    </lineage>
</organism>